<reference evidence="1 2" key="1">
    <citation type="journal article" date="2019" name="G3 (Bethesda)">
        <title>Sequencing of a Wild Apple (Malus baccata) Genome Unravels the Differences Between Cultivated and Wild Apple Species Regarding Disease Resistance and Cold Tolerance.</title>
        <authorList>
            <person name="Chen X."/>
        </authorList>
    </citation>
    <scope>NUCLEOTIDE SEQUENCE [LARGE SCALE GENOMIC DNA]</scope>
    <source>
        <strain evidence="2">cv. Shandingzi</strain>
        <tissue evidence="1">Leaves</tissue>
    </source>
</reference>
<dbReference type="AlphaFoldDB" id="A0A540MU02"/>
<proteinExistence type="predicted"/>
<protein>
    <submittedName>
        <fullName evidence="1">Uncharacterized protein</fullName>
    </submittedName>
</protein>
<comment type="caution">
    <text evidence="1">The sequence shown here is derived from an EMBL/GenBank/DDBJ whole genome shotgun (WGS) entry which is preliminary data.</text>
</comment>
<evidence type="ECO:0000313" key="1">
    <source>
        <dbReference type="EMBL" id="TQE02252.1"/>
    </source>
</evidence>
<evidence type="ECO:0000313" key="2">
    <source>
        <dbReference type="Proteomes" id="UP000315295"/>
    </source>
</evidence>
<keyword evidence="2" id="KW-1185">Reference proteome</keyword>
<name>A0A540MU02_MALBA</name>
<dbReference type="Proteomes" id="UP000315295">
    <property type="component" value="Unassembled WGS sequence"/>
</dbReference>
<gene>
    <name evidence="1" type="ORF">C1H46_012123</name>
</gene>
<dbReference type="EMBL" id="VIEB01000179">
    <property type="protein sequence ID" value="TQE02252.1"/>
    <property type="molecule type" value="Genomic_DNA"/>
</dbReference>
<accession>A0A540MU02</accession>
<sequence length="156" mass="18416">MIFALNRPRTSIFRLKVVSRIQNKKKLKRFEAHQEQRTVKSHQKAAKFLCVSVQWADNKGDKNIRGKEGKTWWCVLRTRQIGHHRMWLAMVIWCIMYGSQREFERRLAEYQVSVDLMQGMHQVDGLVVHIKHIGGWWWQVGCLAVEVVAVWCNSQA</sequence>
<organism evidence="1 2">
    <name type="scientific">Malus baccata</name>
    <name type="common">Siberian crab apple</name>
    <name type="synonym">Pyrus baccata</name>
    <dbReference type="NCBI Taxonomy" id="106549"/>
    <lineage>
        <taxon>Eukaryota</taxon>
        <taxon>Viridiplantae</taxon>
        <taxon>Streptophyta</taxon>
        <taxon>Embryophyta</taxon>
        <taxon>Tracheophyta</taxon>
        <taxon>Spermatophyta</taxon>
        <taxon>Magnoliopsida</taxon>
        <taxon>eudicotyledons</taxon>
        <taxon>Gunneridae</taxon>
        <taxon>Pentapetalae</taxon>
        <taxon>rosids</taxon>
        <taxon>fabids</taxon>
        <taxon>Rosales</taxon>
        <taxon>Rosaceae</taxon>
        <taxon>Amygdaloideae</taxon>
        <taxon>Maleae</taxon>
        <taxon>Malus</taxon>
    </lineage>
</organism>